<feature type="compositionally biased region" description="Basic residues" evidence="1">
    <location>
        <begin position="67"/>
        <end position="85"/>
    </location>
</feature>
<comment type="caution">
    <text evidence="3">The sequence shown here is derived from an EMBL/GenBank/DDBJ whole genome shotgun (WGS) entry which is preliminary data.</text>
</comment>
<dbReference type="Proteomes" id="UP001430356">
    <property type="component" value="Unassembled WGS sequence"/>
</dbReference>
<keyword evidence="2" id="KW-0812">Transmembrane</keyword>
<feature type="region of interest" description="Disordered" evidence="1">
    <location>
        <begin position="169"/>
        <end position="189"/>
    </location>
</feature>
<feature type="region of interest" description="Disordered" evidence="1">
    <location>
        <begin position="53"/>
        <end position="89"/>
    </location>
</feature>
<feature type="compositionally biased region" description="Basic and acidic residues" evidence="1">
    <location>
        <begin position="180"/>
        <end position="189"/>
    </location>
</feature>
<evidence type="ECO:0000313" key="4">
    <source>
        <dbReference type="Proteomes" id="UP001430356"/>
    </source>
</evidence>
<dbReference type="EMBL" id="JAECZO010000208">
    <property type="protein sequence ID" value="KAK7199067.1"/>
    <property type="molecule type" value="Genomic_DNA"/>
</dbReference>
<accession>A0AAW0EXN9</accession>
<feature type="transmembrane region" description="Helical" evidence="2">
    <location>
        <begin position="12"/>
        <end position="35"/>
    </location>
</feature>
<evidence type="ECO:0000313" key="3">
    <source>
        <dbReference type="EMBL" id="KAK7199067.1"/>
    </source>
</evidence>
<organism evidence="3 4">
    <name type="scientific">Novymonas esmeraldas</name>
    <dbReference type="NCBI Taxonomy" id="1808958"/>
    <lineage>
        <taxon>Eukaryota</taxon>
        <taxon>Discoba</taxon>
        <taxon>Euglenozoa</taxon>
        <taxon>Kinetoplastea</taxon>
        <taxon>Metakinetoplastina</taxon>
        <taxon>Trypanosomatida</taxon>
        <taxon>Trypanosomatidae</taxon>
        <taxon>Novymonas</taxon>
    </lineage>
</organism>
<proteinExistence type="predicted"/>
<reference evidence="3 4" key="1">
    <citation type="journal article" date="2021" name="MBio">
        <title>A New Model Trypanosomatid, Novymonas esmeraldas: Genomic Perception of Its 'Candidatus Pandoraea novymonadis' Endosymbiont.</title>
        <authorList>
            <person name="Zakharova A."/>
            <person name="Saura A."/>
            <person name="Butenko A."/>
            <person name="Podesvova L."/>
            <person name="Warmusova S."/>
            <person name="Kostygov A.Y."/>
            <person name="Nenarokova A."/>
            <person name="Lukes J."/>
            <person name="Opperdoes F.R."/>
            <person name="Yurchenko V."/>
        </authorList>
    </citation>
    <scope>NUCLEOTIDE SEQUENCE [LARGE SCALE GENOMIC DNA]</scope>
    <source>
        <strain evidence="3 4">E262AT.01</strain>
    </source>
</reference>
<sequence>MGRYGSSSDSPSLGSILGIVFGLVFGSIFICAGIYCCARTRRRRVACGPRSITRSREPTSTVTQRCTYHHRPTSSPGHRRTRGHTRPPGQTVADATVVYAEVPAPEASVAVHVQPAASVPTATDAGAVATVPNQRRPYTGVVMGQEPHPVCVTDSAAVYGTGMYYAQSPTATDETPVFSETERSKVAKQ</sequence>
<name>A0AAW0EXN9_9TRYP</name>
<keyword evidence="2" id="KW-0472">Membrane</keyword>
<protein>
    <submittedName>
        <fullName evidence="3">Uncharacterized protein</fullName>
    </submittedName>
</protein>
<gene>
    <name evidence="3" type="ORF">NESM_000875500</name>
</gene>
<dbReference type="AlphaFoldDB" id="A0AAW0EXN9"/>
<evidence type="ECO:0000256" key="2">
    <source>
        <dbReference type="SAM" id="Phobius"/>
    </source>
</evidence>
<keyword evidence="2" id="KW-1133">Transmembrane helix</keyword>
<evidence type="ECO:0000256" key="1">
    <source>
        <dbReference type="SAM" id="MobiDB-lite"/>
    </source>
</evidence>
<keyword evidence="4" id="KW-1185">Reference proteome</keyword>